<dbReference type="Gene3D" id="1.10.630.10">
    <property type="entry name" value="Cytochrome P450"/>
    <property type="match status" value="1"/>
</dbReference>
<dbReference type="FunFam" id="1.10.630.10:FF:000157">
    <property type="entry name" value="Uncharacterized protein"/>
    <property type="match status" value="1"/>
</dbReference>
<evidence type="ECO:0000256" key="7">
    <source>
        <dbReference type="ARBA" id="ARBA00023004"/>
    </source>
</evidence>
<dbReference type="InParanoid" id="B9SYM2"/>
<dbReference type="GO" id="GO:0016020">
    <property type="term" value="C:membrane"/>
    <property type="evidence" value="ECO:0007669"/>
    <property type="project" value="UniProtKB-SubCell"/>
</dbReference>
<evidence type="ECO:0000256" key="9">
    <source>
        <dbReference type="ARBA" id="ARBA00023136"/>
    </source>
</evidence>
<dbReference type="PRINTS" id="PR00385">
    <property type="entry name" value="P450"/>
</dbReference>
<evidence type="ECO:0000256" key="1">
    <source>
        <dbReference type="ARBA" id="ARBA00004167"/>
    </source>
</evidence>
<evidence type="ECO:0000256" key="2">
    <source>
        <dbReference type="ARBA" id="ARBA00022617"/>
    </source>
</evidence>
<evidence type="ECO:0000313" key="12">
    <source>
        <dbReference type="EMBL" id="EEF31305.1"/>
    </source>
</evidence>
<protein>
    <submittedName>
        <fullName evidence="12">Cytochrome P450, putative</fullName>
        <ecNumber evidence="12">1.14.13.88</ecNumber>
    </submittedName>
</protein>
<dbReference type="STRING" id="3988.B9SYM2"/>
<dbReference type="PRINTS" id="PR00463">
    <property type="entry name" value="EP450I"/>
</dbReference>
<dbReference type="SUPFAM" id="SSF48264">
    <property type="entry name" value="Cytochrome P450"/>
    <property type="match status" value="1"/>
</dbReference>
<dbReference type="InterPro" id="IPR002401">
    <property type="entry name" value="Cyt_P450_E_grp-I"/>
</dbReference>
<dbReference type="Pfam" id="PF00067">
    <property type="entry name" value="p450"/>
    <property type="match status" value="1"/>
</dbReference>
<evidence type="ECO:0000256" key="6">
    <source>
        <dbReference type="ARBA" id="ARBA00023002"/>
    </source>
</evidence>
<keyword evidence="5" id="KW-1133">Transmembrane helix</keyword>
<name>B9SYM2_RICCO</name>
<sequence length="262" mass="29871">MELDYFMSKWLEEHLQSWKDEQVTEERDFIDALLSSVEDQNSLDEHKKENVVKATALNLIIAGTDTTSLTLTWALSLLLNHPKVLERAQEELDNNVGKERWVEESDFKNLPLLQAIIKETMRLYPAGPLSLPREAMEDCYIGGFHVRKGTILLVNVYKLHHDPRIWPNPCEFQPERFLGSNIELDDRSQQFYIPFSSGRRSCPGISSAMQMNHLMLARVLQGFNLSTPMNAPVDMSEASGISLVKSAPLEAIITPRLQSNLY</sequence>
<gene>
    <name evidence="12" type="ORF">RCOM_1417270</name>
</gene>
<keyword evidence="2 10" id="KW-0349">Heme</keyword>
<comment type="cofactor">
    <cofactor evidence="10">
        <name>heme</name>
        <dbReference type="ChEBI" id="CHEBI:30413"/>
    </cofactor>
</comment>
<dbReference type="InterPro" id="IPR036396">
    <property type="entry name" value="Cyt_P450_sf"/>
</dbReference>
<dbReference type="EMBL" id="EQ974254">
    <property type="protein sequence ID" value="EEF31305.1"/>
    <property type="molecule type" value="Genomic_DNA"/>
</dbReference>
<accession>B9SYM2</accession>
<keyword evidence="4 10" id="KW-0479">Metal-binding</keyword>
<dbReference type="AlphaFoldDB" id="B9SYM2"/>
<proteinExistence type="inferred from homology"/>
<comment type="subcellular location">
    <subcellularLocation>
        <location evidence="1">Membrane</location>
        <topology evidence="1">Single-pass membrane protein</topology>
    </subcellularLocation>
</comment>
<dbReference type="InterPro" id="IPR050651">
    <property type="entry name" value="Plant_Cytochrome_P450_Monoox"/>
</dbReference>
<dbReference type="GO" id="GO:0020037">
    <property type="term" value="F:heme binding"/>
    <property type="evidence" value="ECO:0007669"/>
    <property type="project" value="InterPro"/>
</dbReference>
<dbReference type="Proteomes" id="UP000008311">
    <property type="component" value="Unassembled WGS sequence"/>
</dbReference>
<dbReference type="InterPro" id="IPR017972">
    <property type="entry name" value="Cyt_P450_CS"/>
</dbReference>
<organism evidence="12 13">
    <name type="scientific">Ricinus communis</name>
    <name type="common">Castor bean</name>
    <dbReference type="NCBI Taxonomy" id="3988"/>
    <lineage>
        <taxon>Eukaryota</taxon>
        <taxon>Viridiplantae</taxon>
        <taxon>Streptophyta</taxon>
        <taxon>Embryophyta</taxon>
        <taxon>Tracheophyta</taxon>
        <taxon>Spermatophyta</taxon>
        <taxon>Magnoliopsida</taxon>
        <taxon>eudicotyledons</taxon>
        <taxon>Gunneridae</taxon>
        <taxon>Pentapetalae</taxon>
        <taxon>rosids</taxon>
        <taxon>fabids</taxon>
        <taxon>Malpighiales</taxon>
        <taxon>Euphorbiaceae</taxon>
        <taxon>Acalyphoideae</taxon>
        <taxon>Acalypheae</taxon>
        <taxon>Ricinus</taxon>
    </lineage>
</organism>
<keyword evidence="8 11" id="KW-0503">Monooxygenase</keyword>
<comment type="similarity">
    <text evidence="11">Belongs to the cytochrome P450 family.</text>
</comment>
<dbReference type="PANTHER" id="PTHR47947:SF1">
    <property type="entry name" value="CYTOCHROME P450 82E3"/>
    <property type="match status" value="1"/>
</dbReference>
<dbReference type="EC" id="1.14.13.88" evidence="12"/>
<reference evidence="13" key="1">
    <citation type="journal article" date="2010" name="Nat. Biotechnol.">
        <title>Draft genome sequence of the oilseed species Ricinus communis.</title>
        <authorList>
            <person name="Chan A.P."/>
            <person name="Crabtree J."/>
            <person name="Zhao Q."/>
            <person name="Lorenzi H."/>
            <person name="Orvis J."/>
            <person name="Puiu D."/>
            <person name="Melake-Berhan A."/>
            <person name="Jones K.M."/>
            <person name="Redman J."/>
            <person name="Chen G."/>
            <person name="Cahoon E.B."/>
            <person name="Gedil M."/>
            <person name="Stanke M."/>
            <person name="Haas B.J."/>
            <person name="Wortman J.R."/>
            <person name="Fraser-Liggett C.M."/>
            <person name="Ravel J."/>
            <person name="Rabinowicz P.D."/>
        </authorList>
    </citation>
    <scope>NUCLEOTIDE SEQUENCE [LARGE SCALE GENOMIC DNA]</scope>
    <source>
        <strain evidence="13">cv. Hale</strain>
    </source>
</reference>
<evidence type="ECO:0000313" key="13">
    <source>
        <dbReference type="Proteomes" id="UP000008311"/>
    </source>
</evidence>
<evidence type="ECO:0000256" key="4">
    <source>
        <dbReference type="ARBA" id="ARBA00022723"/>
    </source>
</evidence>
<dbReference type="GO" id="GO:0004497">
    <property type="term" value="F:monooxygenase activity"/>
    <property type="evidence" value="ECO:0007669"/>
    <property type="project" value="UniProtKB-KW"/>
</dbReference>
<feature type="binding site" description="axial binding residue" evidence="10">
    <location>
        <position position="202"/>
    </location>
    <ligand>
        <name>heme</name>
        <dbReference type="ChEBI" id="CHEBI:30413"/>
    </ligand>
    <ligandPart>
        <name>Fe</name>
        <dbReference type="ChEBI" id="CHEBI:18248"/>
    </ligandPart>
</feature>
<evidence type="ECO:0000256" key="5">
    <source>
        <dbReference type="ARBA" id="ARBA00022989"/>
    </source>
</evidence>
<keyword evidence="9" id="KW-0472">Membrane</keyword>
<keyword evidence="7 10" id="KW-0408">Iron</keyword>
<dbReference type="PROSITE" id="PS00086">
    <property type="entry name" value="CYTOCHROME_P450"/>
    <property type="match status" value="1"/>
</dbReference>
<evidence type="ECO:0000256" key="8">
    <source>
        <dbReference type="ARBA" id="ARBA00023033"/>
    </source>
</evidence>
<dbReference type="InterPro" id="IPR001128">
    <property type="entry name" value="Cyt_P450"/>
</dbReference>
<evidence type="ECO:0000256" key="3">
    <source>
        <dbReference type="ARBA" id="ARBA00022692"/>
    </source>
</evidence>
<dbReference type="eggNOG" id="KOG0156">
    <property type="taxonomic scope" value="Eukaryota"/>
</dbReference>
<dbReference type="GO" id="GO:0005506">
    <property type="term" value="F:iron ion binding"/>
    <property type="evidence" value="ECO:0007669"/>
    <property type="project" value="InterPro"/>
</dbReference>
<keyword evidence="13" id="KW-1185">Reference proteome</keyword>
<evidence type="ECO:0000256" key="10">
    <source>
        <dbReference type="PIRSR" id="PIRSR602401-1"/>
    </source>
</evidence>
<evidence type="ECO:0000256" key="11">
    <source>
        <dbReference type="RuleBase" id="RU000461"/>
    </source>
</evidence>
<keyword evidence="6 11" id="KW-0560">Oxidoreductase</keyword>
<dbReference type="GO" id="GO:0016705">
    <property type="term" value="F:oxidoreductase activity, acting on paired donors, with incorporation or reduction of molecular oxygen"/>
    <property type="evidence" value="ECO:0007669"/>
    <property type="project" value="InterPro"/>
</dbReference>
<keyword evidence="3" id="KW-0812">Transmembrane</keyword>
<dbReference type="PANTHER" id="PTHR47947">
    <property type="entry name" value="CYTOCHROME P450 82C3-RELATED"/>
    <property type="match status" value="1"/>
</dbReference>